<accession>A0A8R1DKM4</accession>
<dbReference type="Proteomes" id="UP000005237">
    <property type="component" value="Unassembled WGS sequence"/>
</dbReference>
<evidence type="ECO:0000313" key="1">
    <source>
        <dbReference type="EnsemblMetazoa" id="CJA05445.1"/>
    </source>
</evidence>
<dbReference type="AlphaFoldDB" id="A0A8R1DKM4"/>
<proteinExistence type="predicted"/>
<keyword evidence="2" id="KW-1185">Reference proteome</keyword>
<sequence length="364" mass="41343">MHSSSSSVEEILSSYSSLTVTSNSRSTTLSTRDSVSKSHVIINEQLDDDDEDEVFEDASSDISILTRRHDPLPLDRAKIQVAVLHDLCQHTQKVFEPLFLRKCEVQKVRQGTAPPSVFPIEKVELLAATKKLSGHSALLVSLDAPTFCARYLAANVLCKSKNVLIYTSPMYFVRFVARPDPQTANLSTFDDVSEDVHLMMSPDVAQVAKKMLPRWQTVTFTLAFGKHVAVKYRIIETRRQPVTYVKARQERVKRVPTSALYRTEPVQRAERWTSFKVHELQLSTVERSDPQIVKRVFLEQTSLVGAEFGEGDVARVVVEEEEQKKKVKKSSMKKVSRKFKKEHKMAAAAASEELNLMWQRTDIY</sequence>
<reference evidence="1" key="2">
    <citation type="submission" date="2022-06" db="UniProtKB">
        <authorList>
            <consortium name="EnsemblMetazoa"/>
        </authorList>
    </citation>
    <scope>IDENTIFICATION</scope>
    <source>
        <strain evidence="1">DF5081</strain>
    </source>
</reference>
<name>A0A8R1DKM4_CAEJA</name>
<reference evidence="2" key="1">
    <citation type="submission" date="2010-08" db="EMBL/GenBank/DDBJ databases">
        <authorList>
            <consortium name="Caenorhabditis japonica Sequencing Consortium"/>
            <person name="Wilson R.K."/>
        </authorList>
    </citation>
    <scope>NUCLEOTIDE SEQUENCE [LARGE SCALE GENOMIC DNA]</scope>
    <source>
        <strain evidence="2">DF5081</strain>
    </source>
</reference>
<dbReference type="EnsemblMetazoa" id="CJA05445.1">
    <property type="protein sequence ID" value="CJA05445.1"/>
    <property type="gene ID" value="WBGene00124649"/>
</dbReference>
<protein>
    <submittedName>
        <fullName evidence="1">Uncharacterized protein</fullName>
    </submittedName>
</protein>
<organism evidence="1 2">
    <name type="scientific">Caenorhabditis japonica</name>
    <dbReference type="NCBI Taxonomy" id="281687"/>
    <lineage>
        <taxon>Eukaryota</taxon>
        <taxon>Metazoa</taxon>
        <taxon>Ecdysozoa</taxon>
        <taxon>Nematoda</taxon>
        <taxon>Chromadorea</taxon>
        <taxon>Rhabditida</taxon>
        <taxon>Rhabditina</taxon>
        <taxon>Rhabditomorpha</taxon>
        <taxon>Rhabditoidea</taxon>
        <taxon>Rhabditidae</taxon>
        <taxon>Peloderinae</taxon>
        <taxon>Caenorhabditis</taxon>
    </lineage>
</organism>
<evidence type="ECO:0000313" key="2">
    <source>
        <dbReference type="Proteomes" id="UP000005237"/>
    </source>
</evidence>